<evidence type="ECO:0000256" key="1">
    <source>
        <dbReference type="ARBA" id="ARBA00010169"/>
    </source>
</evidence>
<dbReference type="PANTHER" id="PTHR23419">
    <property type="entry name" value="DIVALENT CATION TOLERANCE CUTA-RELATED"/>
    <property type="match status" value="1"/>
</dbReference>
<dbReference type="InterPro" id="IPR015867">
    <property type="entry name" value="N-reg_PII/ATP_PRibTrfase_C"/>
</dbReference>
<dbReference type="GO" id="GO:0005507">
    <property type="term" value="F:copper ion binding"/>
    <property type="evidence" value="ECO:0007669"/>
    <property type="project" value="TreeGrafter"/>
</dbReference>
<dbReference type="PANTHER" id="PTHR23419:SF8">
    <property type="entry name" value="FI09726P"/>
    <property type="match status" value="1"/>
</dbReference>
<dbReference type="Gene3D" id="3.30.70.120">
    <property type="match status" value="1"/>
</dbReference>
<organism evidence="2 3">
    <name type="scientific">Saccharopolyspora antimicrobica</name>
    <dbReference type="NCBI Taxonomy" id="455193"/>
    <lineage>
        <taxon>Bacteria</taxon>
        <taxon>Bacillati</taxon>
        <taxon>Actinomycetota</taxon>
        <taxon>Actinomycetes</taxon>
        <taxon>Pseudonocardiales</taxon>
        <taxon>Pseudonocardiaceae</taxon>
        <taxon>Saccharopolyspora</taxon>
    </lineage>
</organism>
<reference evidence="2 3" key="1">
    <citation type="submission" date="2016-10" db="EMBL/GenBank/DDBJ databases">
        <authorList>
            <person name="de Groot N.N."/>
        </authorList>
    </citation>
    <scope>NUCLEOTIDE SEQUENCE [LARGE SCALE GENOMIC DNA]</scope>
    <source>
        <strain evidence="2 3">CPCC 201259</strain>
    </source>
</reference>
<dbReference type="InterPro" id="IPR011322">
    <property type="entry name" value="N-reg_PII-like_a/b"/>
</dbReference>
<dbReference type="InterPro" id="IPR004323">
    <property type="entry name" value="Ion_tolerance_CutA"/>
</dbReference>
<dbReference type="SUPFAM" id="SSF54913">
    <property type="entry name" value="GlnB-like"/>
    <property type="match status" value="1"/>
</dbReference>
<proteinExistence type="inferred from homology"/>
<dbReference type="AlphaFoldDB" id="A0A1I5IM52"/>
<dbReference type="STRING" id="455193.SAMN05421805_11919"/>
<dbReference type="RefSeq" id="WP_246025285.1">
    <property type="nucleotide sequence ID" value="NZ_FOUP01000019.1"/>
</dbReference>
<evidence type="ECO:0000313" key="2">
    <source>
        <dbReference type="EMBL" id="SFO61389.1"/>
    </source>
</evidence>
<protein>
    <submittedName>
        <fullName evidence="2">Divalent cation tolerance protein</fullName>
    </submittedName>
</protein>
<evidence type="ECO:0000313" key="3">
    <source>
        <dbReference type="Proteomes" id="UP000199398"/>
    </source>
</evidence>
<sequence>MYRWRGEDNEGVEAKAVLYTRAGLVPKITQLTREEHPYEVPHVSATRLVAGNPDYLQWILTETS</sequence>
<name>A0A1I5IM52_9PSEU</name>
<dbReference type="Pfam" id="PF03091">
    <property type="entry name" value="CutA1"/>
    <property type="match status" value="1"/>
</dbReference>
<dbReference type="Proteomes" id="UP000199398">
    <property type="component" value="Unassembled WGS sequence"/>
</dbReference>
<dbReference type="EMBL" id="FOUP01000019">
    <property type="protein sequence ID" value="SFO61389.1"/>
    <property type="molecule type" value="Genomic_DNA"/>
</dbReference>
<gene>
    <name evidence="2" type="ORF">SAMN05421805_11919</name>
</gene>
<accession>A0A1I5IM52</accession>
<dbReference type="GO" id="GO:0010038">
    <property type="term" value="P:response to metal ion"/>
    <property type="evidence" value="ECO:0007669"/>
    <property type="project" value="InterPro"/>
</dbReference>
<comment type="similarity">
    <text evidence="1">Belongs to the CutA family.</text>
</comment>